<comment type="caution">
    <text evidence="2">The sequence shown here is derived from an EMBL/GenBank/DDBJ whole genome shotgun (WGS) entry which is preliminary data.</text>
</comment>
<evidence type="ECO:0000256" key="1">
    <source>
        <dbReference type="SAM" id="SignalP"/>
    </source>
</evidence>
<evidence type="ECO:0008006" key="4">
    <source>
        <dbReference type="Google" id="ProtNLM"/>
    </source>
</evidence>
<proteinExistence type="predicted"/>
<protein>
    <recommendedName>
        <fullName evidence="4">Lipoprotein</fullName>
    </recommendedName>
</protein>
<dbReference type="PROSITE" id="PS51257">
    <property type="entry name" value="PROKAR_LIPOPROTEIN"/>
    <property type="match status" value="1"/>
</dbReference>
<feature type="chain" id="PRO_5041336680" description="Lipoprotein" evidence="1">
    <location>
        <begin position="27"/>
        <end position="210"/>
    </location>
</feature>
<dbReference type="EMBL" id="MU806210">
    <property type="protein sequence ID" value="KAJ3837977.1"/>
    <property type="molecule type" value="Genomic_DNA"/>
</dbReference>
<keyword evidence="1" id="KW-0732">Signal</keyword>
<keyword evidence="3" id="KW-1185">Reference proteome</keyword>
<sequence>MRINPVFLGPCFNLALWLSFIACASSAPLPKPIAVIPANEVPTYTYTVKDSNDWFRKTFGSQIKKDAKTYNAKPKYEKDNSIPQFEFQITVKEHIPGKDGKGGIDVPTTKRMELRAKVADKGNKTFSRHHDIQFSASKNNEGFASDIHSAISDAEFNMLLDGLEQLVLLSLSCMSDVNIMEYDASINAEKTTEGSGLLGYVSNVFTRTLR</sequence>
<dbReference type="AlphaFoldDB" id="A0AA38UH34"/>
<feature type="signal peptide" evidence="1">
    <location>
        <begin position="1"/>
        <end position="26"/>
    </location>
</feature>
<name>A0AA38UH34_9AGAR</name>
<accession>A0AA38UH34</accession>
<evidence type="ECO:0000313" key="2">
    <source>
        <dbReference type="EMBL" id="KAJ3837977.1"/>
    </source>
</evidence>
<gene>
    <name evidence="2" type="ORF">F5878DRAFT_661601</name>
</gene>
<evidence type="ECO:0000313" key="3">
    <source>
        <dbReference type="Proteomes" id="UP001163846"/>
    </source>
</evidence>
<reference evidence="2" key="1">
    <citation type="submission" date="2022-08" db="EMBL/GenBank/DDBJ databases">
        <authorList>
            <consortium name="DOE Joint Genome Institute"/>
            <person name="Min B."/>
            <person name="Riley R."/>
            <person name="Sierra-Patev S."/>
            <person name="Naranjo-Ortiz M."/>
            <person name="Looney B."/>
            <person name="Konkel Z."/>
            <person name="Slot J.C."/>
            <person name="Sakamoto Y."/>
            <person name="Steenwyk J.L."/>
            <person name="Rokas A."/>
            <person name="Carro J."/>
            <person name="Camarero S."/>
            <person name="Ferreira P."/>
            <person name="Molpeceres G."/>
            <person name="Ruiz-Duenas F.J."/>
            <person name="Serrano A."/>
            <person name="Henrissat B."/>
            <person name="Drula E."/>
            <person name="Hughes K.W."/>
            <person name="Mata J.L."/>
            <person name="Ishikawa N.K."/>
            <person name="Vargas-Isla R."/>
            <person name="Ushijima S."/>
            <person name="Smith C.A."/>
            <person name="Ahrendt S."/>
            <person name="Andreopoulos W."/>
            <person name="He G."/>
            <person name="Labutti K."/>
            <person name="Lipzen A."/>
            <person name="Ng V."/>
            <person name="Sandor L."/>
            <person name="Barry K."/>
            <person name="Martinez A.T."/>
            <person name="Xiao Y."/>
            <person name="Gibbons J.G."/>
            <person name="Terashima K."/>
            <person name="Hibbett D.S."/>
            <person name="Grigoriev I.V."/>
        </authorList>
    </citation>
    <scope>NUCLEOTIDE SEQUENCE</scope>
    <source>
        <strain evidence="2">TFB9207</strain>
    </source>
</reference>
<dbReference type="Proteomes" id="UP001163846">
    <property type="component" value="Unassembled WGS sequence"/>
</dbReference>
<organism evidence="2 3">
    <name type="scientific">Lentinula raphanica</name>
    <dbReference type="NCBI Taxonomy" id="153919"/>
    <lineage>
        <taxon>Eukaryota</taxon>
        <taxon>Fungi</taxon>
        <taxon>Dikarya</taxon>
        <taxon>Basidiomycota</taxon>
        <taxon>Agaricomycotina</taxon>
        <taxon>Agaricomycetes</taxon>
        <taxon>Agaricomycetidae</taxon>
        <taxon>Agaricales</taxon>
        <taxon>Marasmiineae</taxon>
        <taxon>Omphalotaceae</taxon>
        <taxon>Lentinula</taxon>
    </lineage>
</organism>